<evidence type="ECO:0000313" key="3">
    <source>
        <dbReference type="Proteomes" id="UP000230002"/>
    </source>
</evidence>
<feature type="compositionally biased region" description="Low complexity" evidence="1">
    <location>
        <begin position="194"/>
        <end position="210"/>
    </location>
</feature>
<reference evidence="2 3" key="1">
    <citation type="journal article" date="2015" name="Sci. Rep.">
        <title>Chromosome-level genome map provides insights into diverse defense mechanisms in the medicinal fungus Ganoderma sinense.</title>
        <authorList>
            <person name="Zhu Y."/>
            <person name="Xu J."/>
            <person name="Sun C."/>
            <person name="Zhou S."/>
            <person name="Xu H."/>
            <person name="Nelson D.R."/>
            <person name="Qian J."/>
            <person name="Song J."/>
            <person name="Luo H."/>
            <person name="Xiang L."/>
            <person name="Li Y."/>
            <person name="Xu Z."/>
            <person name="Ji A."/>
            <person name="Wang L."/>
            <person name="Lu S."/>
            <person name="Hayward A."/>
            <person name="Sun W."/>
            <person name="Li X."/>
            <person name="Schwartz D.C."/>
            <person name="Wang Y."/>
            <person name="Chen S."/>
        </authorList>
    </citation>
    <scope>NUCLEOTIDE SEQUENCE [LARGE SCALE GENOMIC DNA]</scope>
    <source>
        <strain evidence="2 3">ZZ0214-1</strain>
    </source>
</reference>
<feature type="compositionally biased region" description="Basic and acidic residues" evidence="1">
    <location>
        <begin position="101"/>
        <end position="110"/>
    </location>
</feature>
<organism evidence="2 3">
    <name type="scientific">Ganoderma sinense ZZ0214-1</name>
    <dbReference type="NCBI Taxonomy" id="1077348"/>
    <lineage>
        <taxon>Eukaryota</taxon>
        <taxon>Fungi</taxon>
        <taxon>Dikarya</taxon>
        <taxon>Basidiomycota</taxon>
        <taxon>Agaricomycotina</taxon>
        <taxon>Agaricomycetes</taxon>
        <taxon>Polyporales</taxon>
        <taxon>Polyporaceae</taxon>
        <taxon>Ganoderma</taxon>
    </lineage>
</organism>
<feature type="compositionally biased region" description="Low complexity" evidence="1">
    <location>
        <begin position="174"/>
        <end position="188"/>
    </location>
</feature>
<evidence type="ECO:0000313" key="2">
    <source>
        <dbReference type="EMBL" id="PIL26995.1"/>
    </source>
</evidence>
<feature type="compositionally biased region" description="Basic residues" evidence="1">
    <location>
        <begin position="70"/>
        <end position="86"/>
    </location>
</feature>
<evidence type="ECO:0000256" key="1">
    <source>
        <dbReference type="SAM" id="MobiDB-lite"/>
    </source>
</evidence>
<feature type="region of interest" description="Disordered" evidence="1">
    <location>
        <begin position="1"/>
        <end position="128"/>
    </location>
</feature>
<feature type="region of interest" description="Disordered" evidence="1">
    <location>
        <begin position="140"/>
        <end position="210"/>
    </location>
</feature>
<feature type="compositionally biased region" description="Basic and acidic residues" evidence="1">
    <location>
        <begin position="11"/>
        <end position="21"/>
    </location>
</feature>
<sequence length="210" mass="23300">MLQHQLAASWRKLERSSGRAQEEDEDEDEAKAINIDKKPTKERVHHGAAREALMNERTNERANACGVQRISKRQRWSRAVGHRPQRGRNIDRATPRRPSNRSRDQTETSRRQVNRPTPNRPLRPVHPTLAPLPQILHLAPALSCPPGPPTSTAAAQGSPLPPPQPTCSRRAPRPSRSPQRRAQAGARAARTRAARPGGAPRPRARTSATP</sequence>
<dbReference type="EMBL" id="AYKW01000034">
    <property type="protein sequence ID" value="PIL26995.1"/>
    <property type="molecule type" value="Genomic_DNA"/>
</dbReference>
<accession>A0A2G8RZR5</accession>
<proteinExistence type="predicted"/>
<dbReference type="AlphaFoldDB" id="A0A2G8RZR5"/>
<name>A0A2G8RZR5_9APHY</name>
<feature type="compositionally biased region" description="Basic and acidic residues" evidence="1">
    <location>
        <begin position="30"/>
        <end position="42"/>
    </location>
</feature>
<keyword evidence="3" id="KW-1185">Reference proteome</keyword>
<comment type="caution">
    <text evidence="2">The sequence shown here is derived from an EMBL/GenBank/DDBJ whole genome shotgun (WGS) entry which is preliminary data.</text>
</comment>
<gene>
    <name evidence="2" type="ORF">GSI_10134</name>
</gene>
<dbReference type="Proteomes" id="UP000230002">
    <property type="component" value="Unassembled WGS sequence"/>
</dbReference>
<protein>
    <submittedName>
        <fullName evidence="2">Uncharacterized protein</fullName>
    </submittedName>
</protein>